<protein>
    <submittedName>
        <fullName evidence="10">Uncharacterized protein</fullName>
    </submittedName>
</protein>
<evidence type="ECO:0000256" key="6">
    <source>
        <dbReference type="SAM" id="Phobius"/>
    </source>
</evidence>
<proteinExistence type="predicted"/>
<dbReference type="SUPFAM" id="SSF63712">
    <property type="entry name" value="Nicotinic receptor ligand binding domain-like"/>
    <property type="match status" value="1"/>
</dbReference>
<dbReference type="InterPro" id="IPR036734">
    <property type="entry name" value="Neur_chan_lig-bd_sf"/>
</dbReference>
<name>A0AAV2PAH3_9HYME</name>
<dbReference type="Pfam" id="PF02932">
    <property type="entry name" value="Neur_chan_memb"/>
    <property type="match status" value="1"/>
</dbReference>
<evidence type="ECO:0000256" key="7">
    <source>
        <dbReference type="SAM" id="SignalP"/>
    </source>
</evidence>
<evidence type="ECO:0000256" key="2">
    <source>
        <dbReference type="ARBA" id="ARBA00022692"/>
    </source>
</evidence>
<keyword evidence="7" id="KW-0732">Signal</keyword>
<dbReference type="InterPro" id="IPR006029">
    <property type="entry name" value="Neurotrans-gated_channel_TM"/>
</dbReference>
<accession>A0AAV2PAH3</accession>
<dbReference type="AlphaFoldDB" id="A0AAV2PAH3"/>
<dbReference type="PANTHER" id="PTHR18945">
    <property type="entry name" value="NEUROTRANSMITTER GATED ION CHANNEL"/>
    <property type="match status" value="1"/>
</dbReference>
<feature type="domain" description="Neurotransmitter-gated ion-channel ligand-binding" evidence="8">
    <location>
        <begin position="39"/>
        <end position="242"/>
    </location>
</feature>
<feature type="transmembrane region" description="Helical" evidence="6">
    <location>
        <begin position="244"/>
        <end position="268"/>
    </location>
</feature>
<evidence type="ECO:0000256" key="5">
    <source>
        <dbReference type="SAM" id="MobiDB-lite"/>
    </source>
</evidence>
<dbReference type="GO" id="GO:0016020">
    <property type="term" value="C:membrane"/>
    <property type="evidence" value="ECO:0007669"/>
    <property type="project" value="UniProtKB-SubCell"/>
</dbReference>
<evidence type="ECO:0000313" key="11">
    <source>
        <dbReference type="Proteomes" id="UP001497644"/>
    </source>
</evidence>
<dbReference type="Proteomes" id="UP001497644">
    <property type="component" value="Chromosome 9"/>
</dbReference>
<feature type="transmembrane region" description="Helical" evidence="6">
    <location>
        <begin position="275"/>
        <end position="294"/>
    </location>
</feature>
<dbReference type="InterPro" id="IPR036719">
    <property type="entry name" value="Neuro-gated_channel_TM_sf"/>
</dbReference>
<dbReference type="CDD" id="cd18997">
    <property type="entry name" value="LGIC_ECD_nAChR"/>
    <property type="match status" value="1"/>
</dbReference>
<dbReference type="FunFam" id="2.70.170.10:FF:000028">
    <property type="entry name" value="AcetylCholine Receptor"/>
    <property type="match status" value="1"/>
</dbReference>
<dbReference type="InterPro" id="IPR038050">
    <property type="entry name" value="Neuro_actylchol_rec"/>
</dbReference>
<keyword evidence="11" id="KW-1185">Reference proteome</keyword>
<dbReference type="GO" id="GO:0005230">
    <property type="term" value="F:extracellular ligand-gated monoatomic ion channel activity"/>
    <property type="evidence" value="ECO:0007669"/>
    <property type="project" value="InterPro"/>
</dbReference>
<feature type="region of interest" description="Disordered" evidence="5">
    <location>
        <begin position="371"/>
        <end position="397"/>
    </location>
</feature>
<keyword evidence="3 6" id="KW-1133">Transmembrane helix</keyword>
<keyword evidence="4 6" id="KW-0472">Membrane</keyword>
<dbReference type="Gene3D" id="2.70.170.10">
    <property type="entry name" value="Neurotransmitter-gated ion-channel ligand-binding domain"/>
    <property type="match status" value="1"/>
</dbReference>
<evidence type="ECO:0000256" key="4">
    <source>
        <dbReference type="ARBA" id="ARBA00023136"/>
    </source>
</evidence>
<feature type="domain" description="Neurotransmitter-gated ion-channel transmembrane" evidence="9">
    <location>
        <begin position="250"/>
        <end position="359"/>
    </location>
</feature>
<feature type="transmembrane region" description="Helical" evidence="6">
    <location>
        <begin position="421"/>
        <end position="438"/>
    </location>
</feature>
<dbReference type="CDD" id="cd19051">
    <property type="entry name" value="LGIC_TM_cation"/>
    <property type="match status" value="1"/>
</dbReference>
<reference evidence="10" key="1">
    <citation type="submission" date="2024-04" db="EMBL/GenBank/DDBJ databases">
        <authorList>
            <consortium name="Molecular Ecology Group"/>
        </authorList>
    </citation>
    <scope>NUCLEOTIDE SEQUENCE</scope>
</reference>
<evidence type="ECO:0000256" key="1">
    <source>
        <dbReference type="ARBA" id="ARBA00004141"/>
    </source>
</evidence>
<feature type="signal peptide" evidence="7">
    <location>
        <begin position="1"/>
        <end position="25"/>
    </location>
</feature>
<dbReference type="Gene3D" id="1.20.58.390">
    <property type="entry name" value="Neurotransmitter-gated ion-channel transmembrane domain"/>
    <property type="match status" value="1"/>
</dbReference>
<evidence type="ECO:0000256" key="3">
    <source>
        <dbReference type="ARBA" id="ARBA00022989"/>
    </source>
</evidence>
<dbReference type="GO" id="GO:0004888">
    <property type="term" value="F:transmembrane signaling receptor activity"/>
    <property type="evidence" value="ECO:0007669"/>
    <property type="project" value="InterPro"/>
</dbReference>
<evidence type="ECO:0000259" key="9">
    <source>
        <dbReference type="Pfam" id="PF02932"/>
    </source>
</evidence>
<feature type="transmembrane region" description="Helical" evidence="6">
    <location>
        <begin position="306"/>
        <end position="327"/>
    </location>
</feature>
<dbReference type="PRINTS" id="PR00252">
    <property type="entry name" value="NRIONCHANNEL"/>
</dbReference>
<organism evidence="10 11">
    <name type="scientific">Lasius platythorax</name>
    <dbReference type="NCBI Taxonomy" id="488582"/>
    <lineage>
        <taxon>Eukaryota</taxon>
        <taxon>Metazoa</taxon>
        <taxon>Ecdysozoa</taxon>
        <taxon>Arthropoda</taxon>
        <taxon>Hexapoda</taxon>
        <taxon>Insecta</taxon>
        <taxon>Pterygota</taxon>
        <taxon>Neoptera</taxon>
        <taxon>Endopterygota</taxon>
        <taxon>Hymenoptera</taxon>
        <taxon>Apocrita</taxon>
        <taxon>Aculeata</taxon>
        <taxon>Formicoidea</taxon>
        <taxon>Formicidae</taxon>
        <taxon>Formicinae</taxon>
        <taxon>Lasius</taxon>
        <taxon>Lasius</taxon>
    </lineage>
</organism>
<dbReference type="Pfam" id="PF02931">
    <property type="entry name" value="Neur_chan_LBD"/>
    <property type="match status" value="1"/>
</dbReference>
<sequence>MRLSCTIYSAITLFLFNNVVLYASGAPERTPVWNYTWTDRLKQDLFVKYDKFARPTQHFNTTVVNFDITILYVDVDDFDSTVTVNGWASHLWTDDKLKWDPSKYGDLQHIHVGNHEVWQPDILLYHSGTAGTVEHYGDTACIIYNDGRVLWVPPAQFVGLCELDFRLWPFDTQICNMTFGSWTYHGEQIDMQLGMSQDMENMYIKNAEWKLLELSKSREAVIYPCCPDAYINLNFRMTLKRNSALYNSILLMPATAIVSLVLVTFWLPPQSETKISVATCTILIIAVFLVYFGLHVPLTANPPLIVCYYSGCLCLVTISLVLSILVINMSKRTNCRPLPRNIRLCLLNWPGKLLGLSDLINVIESRRPTPGQELRGKLTEESTTNSTSNISDDGDRQNIISPTKNTTQLEWILAGTAIDRIAFALFCLILTTMGIVYIS</sequence>
<comment type="subcellular location">
    <subcellularLocation>
        <location evidence="1">Membrane</location>
        <topology evidence="1">Multi-pass membrane protein</topology>
    </subcellularLocation>
</comment>
<dbReference type="SUPFAM" id="SSF90112">
    <property type="entry name" value="Neurotransmitter-gated ion-channel transmembrane pore"/>
    <property type="match status" value="1"/>
</dbReference>
<evidence type="ECO:0000259" key="8">
    <source>
        <dbReference type="Pfam" id="PF02931"/>
    </source>
</evidence>
<dbReference type="EMBL" id="OZ034832">
    <property type="protein sequence ID" value="CAL1688968.1"/>
    <property type="molecule type" value="Genomic_DNA"/>
</dbReference>
<dbReference type="InterPro" id="IPR006201">
    <property type="entry name" value="Neur_channel"/>
</dbReference>
<keyword evidence="2 6" id="KW-0812">Transmembrane</keyword>
<feature type="compositionally biased region" description="Low complexity" evidence="5">
    <location>
        <begin position="381"/>
        <end position="391"/>
    </location>
</feature>
<evidence type="ECO:0000313" key="10">
    <source>
        <dbReference type="EMBL" id="CAL1688968.1"/>
    </source>
</evidence>
<gene>
    <name evidence="10" type="ORF">LPLAT_LOCUS13981</name>
</gene>
<dbReference type="InterPro" id="IPR006202">
    <property type="entry name" value="Neur_chan_lig-bd"/>
</dbReference>
<feature type="chain" id="PRO_5043606920" evidence="7">
    <location>
        <begin position="26"/>
        <end position="439"/>
    </location>
</feature>